<dbReference type="InterPro" id="IPR036291">
    <property type="entry name" value="NAD(P)-bd_dom_sf"/>
</dbReference>
<sequence length="248" mass="27038">MVAVTTGVHKWGPRGGQQLEAAECGPGSRSAAGGRAEHDGNYVPCGKAWDQEQLVAMALEYCGGVDFLGCVAGVILLVGSTLGSGEQVWDKVRSGEAGEALWFWSPQLGCMAQKLQLLLKGYISRHRLRNSIETLLSIYVIYFPFSSQKLGAYNVSETALLGLTKTLAQPTYLHLLPFFHPHGGLDFTASHRSPELMGKHHHSQHHLLFSCRVGWPEDCEGLVSFLCSPDASYITGEHIMVACYSPHL</sequence>
<proteinExistence type="inferred from homology"/>
<accession>A0A7J7FCW0</accession>
<dbReference type="PRINTS" id="PR00081">
    <property type="entry name" value="GDHRDH"/>
</dbReference>
<evidence type="ECO:0000313" key="4">
    <source>
        <dbReference type="Proteomes" id="UP000551758"/>
    </source>
</evidence>
<dbReference type="Proteomes" id="UP000551758">
    <property type="component" value="Unassembled WGS sequence"/>
</dbReference>
<dbReference type="PROSITE" id="PS50096">
    <property type="entry name" value="IQ"/>
    <property type="match status" value="1"/>
</dbReference>
<feature type="region of interest" description="Disordered" evidence="2">
    <location>
        <begin position="1"/>
        <end position="36"/>
    </location>
</feature>
<keyword evidence="4" id="KW-1185">Reference proteome</keyword>
<dbReference type="AlphaFoldDB" id="A0A7J7FCW0"/>
<dbReference type="PANTHER" id="PTHR43943">
    <property type="entry name" value="DEHYDROGENASE/REDUCTASE (SDR FAMILY) MEMBER 4"/>
    <property type="match status" value="1"/>
</dbReference>
<comment type="similarity">
    <text evidence="1">Belongs to the short-chain dehydrogenases/reductases (SDR) family.</text>
</comment>
<dbReference type="Gene3D" id="3.40.50.720">
    <property type="entry name" value="NAD(P)-binding Rossmann-like Domain"/>
    <property type="match status" value="1"/>
</dbReference>
<dbReference type="SUPFAM" id="SSF51735">
    <property type="entry name" value="NAD(P)-binding Rossmann-fold domains"/>
    <property type="match status" value="1"/>
</dbReference>
<evidence type="ECO:0000256" key="2">
    <source>
        <dbReference type="SAM" id="MobiDB-lite"/>
    </source>
</evidence>
<dbReference type="InterPro" id="IPR002347">
    <property type="entry name" value="SDR_fam"/>
</dbReference>
<evidence type="ECO:0000256" key="1">
    <source>
        <dbReference type="ARBA" id="ARBA00006484"/>
    </source>
</evidence>
<evidence type="ECO:0000313" key="3">
    <source>
        <dbReference type="EMBL" id="KAF5925738.1"/>
    </source>
</evidence>
<dbReference type="GO" id="GO:0004090">
    <property type="term" value="F:carbonyl reductase (NADPH) activity"/>
    <property type="evidence" value="ECO:0007669"/>
    <property type="project" value="TreeGrafter"/>
</dbReference>
<protein>
    <submittedName>
        <fullName evidence="3">Uncharacterized protein</fullName>
    </submittedName>
</protein>
<comment type="caution">
    <text evidence="3">The sequence shown here is derived from an EMBL/GenBank/DDBJ whole genome shotgun (WGS) entry which is preliminary data.</text>
</comment>
<dbReference type="EMBL" id="JACDTQ010000812">
    <property type="protein sequence ID" value="KAF5925738.1"/>
    <property type="molecule type" value="Genomic_DNA"/>
</dbReference>
<organism evidence="3 4">
    <name type="scientific">Diceros bicornis minor</name>
    <name type="common">South-central black rhinoceros</name>
    <dbReference type="NCBI Taxonomy" id="77932"/>
    <lineage>
        <taxon>Eukaryota</taxon>
        <taxon>Metazoa</taxon>
        <taxon>Chordata</taxon>
        <taxon>Craniata</taxon>
        <taxon>Vertebrata</taxon>
        <taxon>Euteleostomi</taxon>
        <taxon>Mammalia</taxon>
        <taxon>Eutheria</taxon>
        <taxon>Laurasiatheria</taxon>
        <taxon>Perissodactyla</taxon>
        <taxon>Rhinocerotidae</taxon>
        <taxon>Diceros</taxon>
    </lineage>
</organism>
<dbReference type="PANTHER" id="PTHR43943:SF15">
    <property type="entry name" value="DEHYDROGENASE_REDUCTASE MEMBER 2"/>
    <property type="match status" value="1"/>
</dbReference>
<gene>
    <name evidence="3" type="ORF">HPG69_002188</name>
</gene>
<reference evidence="3 4" key="1">
    <citation type="journal article" date="2020" name="Mol. Biol. Evol.">
        <title>Interspecific Gene Flow and the Evolution of Specialization in Black and White Rhinoceros.</title>
        <authorList>
            <person name="Moodley Y."/>
            <person name="Westbury M.V."/>
            <person name="Russo I.M."/>
            <person name="Gopalakrishnan S."/>
            <person name="Rakotoarivelo A."/>
            <person name="Olsen R.A."/>
            <person name="Prost S."/>
            <person name="Tunstall T."/>
            <person name="Ryder O.A."/>
            <person name="Dalen L."/>
            <person name="Bruford M.W."/>
        </authorList>
    </citation>
    <scope>NUCLEOTIDE SEQUENCE [LARGE SCALE GENOMIC DNA]</scope>
    <source>
        <strain evidence="3">SBR-YM</strain>
        <tissue evidence="3">Skin</tissue>
    </source>
</reference>
<name>A0A7J7FCW0_DICBM</name>